<dbReference type="InterPro" id="IPR001750">
    <property type="entry name" value="ND/Mrp_TM"/>
</dbReference>
<dbReference type="Pfam" id="PF00361">
    <property type="entry name" value="Proton_antipo_M"/>
    <property type="match status" value="1"/>
</dbReference>
<feature type="transmembrane region" description="Helical" evidence="3">
    <location>
        <begin position="82"/>
        <end position="102"/>
    </location>
</feature>
<evidence type="ECO:0000256" key="2">
    <source>
        <dbReference type="RuleBase" id="RU000320"/>
    </source>
</evidence>
<dbReference type="PRINTS" id="PR01434">
    <property type="entry name" value="NADHDHGNASE5"/>
</dbReference>
<comment type="subcellular location">
    <subcellularLocation>
        <location evidence="1">Endomembrane system</location>
        <topology evidence="1">Multi-pass membrane protein</topology>
    </subcellularLocation>
    <subcellularLocation>
        <location evidence="2">Membrane</location>
        <topology evidence="2">Multi-pass membrane protein</topology>
    </subcellularLocation>
</comment>
<evidence type="ECO:0000256" key="1">
    <source>
        <dbReference type="ARBA" id="ARBA00004127"/>
    </source>
</evidence>
<name>A0A6N6N6X5_9BACT</name>
<keyword evidence="3" id="KW-1133">Transmembrane helix</keyword>
<dbReference type="GO" id="GO:0016020">
    <property type="term" value="C:membrane"/>
    <property type="evidence" value="ECO:0007669"/>
    <property type="project" value="UniProtKB-SubCell"/>
</dbReference>
<keyword evidence="3" id="KW-0472">Membrane</keyword>
<evidence type="ECO:0000313" key="6">
    <source>
        <dbReference type="Proteomes" id="UP000438699"/>
    </source>
</evidence>
<feature type="transmembrane region" description="Helical" evidence="3">
    <location>
        <begin position="6"/>
        <end position="26"/>
    </location>
</feature>
<dbReference type="PANTHER" id="PTHR43373:SF1">
    <property type="entry name" value="NA(+)_H(+) ANTIPORTER SUBUNIT A"/>
    <property type="match status" value="1"/>
</dbReference>
<feature type="transmembrane region" description="Helical" evidence="3">
    <location>
        <begin position="276"/>
        <end position="298"/>
    </location>
</feature>
<comment type="caution">
    <text evidence="5">The sequence shown here is derived from an EMBL/GenBank/DDBJ whole genome shotgun (WGS) entry which is preliminary data.</text>
</comment>
<dbReference type="InterPro" id="IPR050616">
    <property type="entry name" value="CPA3_Na-H_Antiporter_A"/>
</dbReference>
<dbReference type="PANTHER" id="PTHR43373">
    <property type="entry name" value="NA(+)/H(+) ANTIPORTER SUBUNIT"/>
    <property type="match status" value="1"/>
</dbReference>
<feature type="transmembrane region" description="Helical" evidence="3">
    <location>
        <begin position="345"/>
        <end position="363"/>
    </location>
</feature>
<reference evidence="5 6" key="1">
    <citation type="journal article" date="2017" name="Int. J. Syst. Evol. Microbiol.">
        <title>Desulfovibrio senegalensis sp. nov., a mesophilic sulfate reducer isolated from marine sediment.</title>
        <authorList>
            <person name="Thioye A."/>
            <person name="Gam Z.B.A."/>
            <person name="Mbengue M."/>
            <person name="Cayol J.L."/>
            <person name="Joseph-Bartoli M."/>
            <person name="Toure-Kane C."/>
            <person name="Labat M."/>
        </authorList>
    </citation>
    <scope>NUCLEOTIDE SEQUENCE [LARGE SCALE GENOMIC DNA]</scope>
    <source>
        <strain evidence="5 6">DSM 101509</strain>
    </source>
</reference>
<accession>A0A6N6N6X5</accession>
<feature type="transmembrane region" description="Helical" evidence="3">
    <location>
        <begin position="375"/>
        <end position="392"/>
    </location>
</feature>
<feature type="transmembrane region" description="Helical" evidence="3">
    <location>
        <begin position="33"/>
        <end position="51"/>
    </location>
</feature>
<dbReference type="OrthoDB" id="9805769at2"/>
<evidence type="ECO:0000256" key="3">
    <source>
        <dbReference type="SAM" id="Phobius"/>
    </source>
</evidence>
<dbReference type="GO" id="GO:0012505">
    <property type="term" value="C:endomembrane system"/>
    <property type="evidence" value="ECO:0007669"/>
    <property type="project" value="UniProtKB-SubCell"/>
</dbReference>
<protein>
    <submittedName>
        <fullName evidence="5">Monovalent cation/H+ antiporter subunit D family protein</fullName>
    </submittedName>
</protein>
<keyword evidence="2 3" id="KW-0812">Transmembrane</keyword>
<dbReference type="Proteomes" id="UP000438699">
    <property type="component" value="Unassembled WGS sequence"/>
</dbReference>
<feature type="transmembrane region" description="Helical" evidence="3">
    <location>
        <begin position="455"/>
        <end position="474"/>
    </location>
</feature>
<dbReference type="AlphaFoldDB" id="A0A6N6N6X5"/>
<feature type="transmembrane region" description="Helical" evidence="3">
    <location>
        <begin position="167"/>
        <end position="189"/>
    </location>
</feature>
<dbReference type="EMBL" id="WAIE01000001">
    <property type="protein sequence ID" value="KAB1442857.1"/>
    <property type="molecule type" value="Genomic_DNA"/>
</dbReference>
<evidence type="ECO:0000313" key="5">
    <source>
        <dbReference type="EMBL" id="KAB1442857.1"/>
    </source>
</evidence>
<sequence>MLNPDSALPLIALLAPLSAIPGILFARGPNVREAFTFLAGFLLLGIIVLMLPDVLAGNTPEIVLFPVIPGAPIALRMDPAGMLFALVASVLWIITTAYAIGYMRSKQEQNQTRFYAFFAVSLFATMGAAMSANLLTLYLFYELLSFSTYPLVGHHQNDEAKRGARKYLTYLVATSIGLALPALLVTAMLSGTLDFGGAPLLAGKVGTSAGAVLLVAFLLGFAKAALMPVHGWLPAAMVAPTPVSALLHAVAVVKVGAFCAVRVVTEVFGMDLLSSLGLGAIITGLAAVTMLISSFTALTQDGLKRRLAFSTIGQLSYIVLGVGMLNTVAATGGILHIAMHAFGKITLFFCAGAIYVATGEKYISRMGGIGHRMPLTMLAFLIGSLAIIGVPPTGGFLSKWLLLNGSLQGDHWVLAGVLVISSLLNAAYFLPIVYKAWFCPPEEAQHAGPMREAPTWCLVPLLGTAALSVGVFFYQETLTTLASMAARL</sequence>
<feature type="transmembrane region" description="Helical" evidence="3">
    <location>
        <begin position="138"/>
        <end position="155"/>
    </location>
</feature>
<feature type="transmembrane region" description="Helical" evidence="3">
    <location>
        <begin position="412"/>
        <end position="434"/>
    </location>
</feature>
<evidence type="ECO:0000259" key="4">
    <source>
        <dbReference type="Pfam" id="PF00361"/>
    </source>
</evidence>
<feature type="transmembrane region" description="Helical" evidence="3">
    <location>
        <begin position="318"/>
        <end position="339"/>
    </location>
</feature>
<feature type="domain" description="NADH:quinone oxidoreductase/Mrp antiporter transmembrane" evidence="4">
    <location>
        <begin position="131"/>
        <end position="424"/>
    </location>
</feature>
<feature type="transmembrane region" description="Helical" evidence="3">
    <location>
        <begin position="209"/>
        <end position="233"/>
    </location>
</feature>
<feature type="transmembrane region" description="Helical" evidence="3">
    <location>
        <begin position="114"/>
        <end position="132"/>
    </location>
</feature>
<gene>
    <name evidence="5" type="ORF">F8A88_00855</name>
</gene>
<proteinExistence type="predicted"/>
<keyword evidence="6" id="KW-1185">Reference proteome</keyword>
<organism evidence="5 6">
    <name type="scientific">Pseudodesulfovibrio senegalensis</name>
    <dbReference type="NCBI Taxonomy" id="1721087"/>
    <lineage>
        <taxon>Bacteria</taxon>
        <taxon>Pseudomonadati</taxon>
        <taxon>Thermodesulfobacteriota</taxon>
        <taxon>Desulfovibrionia</taxon>
        <taxon>Desulfovibrionales</taxon>
        <taxon>Desulfovibrionaceae</taxon>
    </lineage>
</organism>
<dbReference type="RefSeq" id="WP_151149047.1">
    <property type="nucleotide sequence ID" value="NZ_WAIE01000001.1"/>
</dbReference>